<evidence type="ECO:0000256" key="1">
    <source>
        <dbReference type="SAM" id="Phobius"/>
    </source>
</evidence>
<organism evidence="2 3">
    <name type="scientific">Stutzerimonas balearica DSM 6083</name>
    <dbReference type="NCBI Taxonomy" id="1123016"/>
    <lineage>
        <taxon>Bacteria</taxon>
        <taxon>Pseudomonadati</taxon>
        <taxon>Pseudomonadota</taxon>
        <taxon>Gammaproteobacteria</taxon>
        <taxon>Pseudomonadales</taxon>
        <taxon>Pseudomonadaceae</taxon>
        <taxon>Stutzerimonas</taxon>
    </lineage>
</organism>
<dbReference type="Proteomes" id="UP000182276">
    <property type="component" value="Unassembled WGS sequence"/>
</dbReference>
<sequence>MHGRRYRRVCSDLCRAAVFRRFLAAWSIRKSPKHRLRFGLSGIAVAGQATWTGMALLVWLRSPSAPMYSTCGLKFASSASL</sequence>
<protein>
    <submittedName>
        <fullName evidence="2">Uncharacterized protein</fullName>
    </submittedName>
</protein>
<accession>A0ABY0R6P2</accession>
<keyword evidence="1" id="KW-0812">Transmembrane</keyword>
<proteinExistence type="predicted"/>
<keyword evidence="1" id="KW-1133">Transmembrane helix</keyword>
<evidence type="ECO:0000313" key="3">
    <source>
        <dbReference type="Proteomes" id="UP000182276"/>
    </source>
</evidence>
<gene>
    <name evidence="2" type="ORF">SAMN05660875_10748</name>
</gene>
<keyword evidence="3" id="KW-1185">Reference proteome</keyword>
<reference evidence="2 3" key="1">
    <citation type="submission" date="2016-10" db="EMBL/GenBank/DDBJ databases">
        <authorList>
            <person name="Varghese N."/>
            <person name="Submissions S."/>
        </authorList>
    </citation>
    <scope>NUCLEOTIDE SEQUENCE [LARGE SCALE GENOMIC DNA]</scope>
    <source>
        <strain evidence="2 3">DSM 6083</strain>
    </source>
</reference>
<dbReference type="EMBL" id="FNHO01000007">
    <property type="protein sequence ID" value="SDM66414.1"/>
    <property type="molecule type" value="Genomic_DNA"/>
</dbReference>
<comment type="caution">
    <text evidence="2">The sequence shown here is derived from an EMBL/GenBank/DDBJ whole genome shotgun (WGS) entry which is preliminary data.</text>
</comment>
<evidence type="ECO:0000313" key="2">
    <source>
        <dbReference type="EMBL" id="SDM66414.1"/>
    </source>
</evidence>
<keyword evidence="1" id="KW-0472">Membrane</keyword>
<feature type="transmembrane region" description="Helical" evidence="1">
    <location>
        <begin position="38"/>
        <end position="60"/>
    </location>
</feature>
<name>A0ABY0R6P2_9GAMM</name>